<feature type="chain" id="PRO_5024908573" evidence="1">
    <location>
        <begin position="20"/>
        <end position="113"/>
    </location>
</feature>
<organism evidence="2 3">
    <name type="scientific">Aspergillus parasiticus</name>
    <dbReference type="NCBI Taxonomy" id="5067"/>
    <lineage>
        <taxon>Eukaryota</taxon>
        <taxon>Fungi</taxon>
        <taxon>Dikarya</taxon>
        <taxon>Ascomycota</taxon>
        <taxon>Pezizomycotina</taxon>
        <taxon>Eurotiomycetes</taxon>
        <taxon>Eurotiomycetidae</taxon>
        <taxon>Eurotiales</taxon>
        <taxon>Aspergillaceae</taxon>
        <taxon>Aspergillus</taxon>
        <taxon>Aspergillus subgen. Circumdati</taxon>
    </lineage>
</organism>
<keyword evidence="1" id="KW-0732">Signal</keyword>
<evidence type="ECO:0000256" key="1">
    <source>
        <dbReference type="SAM" id="SignalP"/>
    </source>
</evidence>
<evidence type="ECO:0000313" key="3">
    <source>
        <dbReference type="Proteomes" id="UP000326532"/>
    </source>
</evidence>
<dbReference type="EMBL" id="ML734990">
    <property type="protein sequence ID" value="KAB8203544.1"/>
    <property type="molecule type" value="Genomic_DNA"/>
</dbReference>
<protein>
    <submittedName>
        <fullName evidence="2">Uncharacterized protein</fullName>
    </submittedName>
</protein>
<feature type="signal peptide" evidence="1">
    <location>
        <begin position="1"/>
        <end position="19"/>
    </location>
</feature>
<name>A0A5N6DEB5_ASPPA</name>
<sequence length="113" mass="12954">MLGFLFTCIPWVVMYMVQGRRLHTFDMDTVSSTEIINHQHDQLVYRVILTTAKAGFKASVNKCHETSWPRESEIEQAIMEDKKQKAPPMLYDAPSLTTPVLPKITINNKTRSS</sequence>
<evidence type="ECO:0000313" key="2">
    <source>
        <dbReference type="EMBL" id="KAB8203544.1"/>
    </source>
</evidence>
<dbReference type="Proteomes" id="UP000326532">
    <property type="component" value="Unassembled WGS sequence"/>
</dbReference>
<reference evidence="2 3" key="1">
    <citation type="submission" date="2019-04" db="EMBL/GenBank/DDBJ databases">
        <title>Fungal friends and foes A comparative genomics study of 23 Aspergillus species from section Flavi.</title>
        <authorList>
            <consortium name="DOE Joint Genome Institute"/>
            <person name="Kjaerbolling I."/>
            <person name="Vesth T.C."/>
            <person name="Frisvad J.C."/>
            <person name="Nybo J.L."/>
            <person name="Theobald S."/>
            <person name="Kildgaard S."/>
            <person name="Petersen T.I."/>
            <person name="Kuo A."/>
            <person name="Sato A."/>
            <person name="Lyhne E.K."/>
            <person name="Kogle M.E."/>
            <person name="Wiebenga A."/>
            <person name="Kun R.S."/>
            <person name="Lubbers R.J."/>
            <person name="Makela M.R."/>
            <person name="Barry K."/>
            <person name="Chovatia M."/>
            <person name="Clum A."/>
            <person name="Daum C."/>
            <person name="Haridas S."/>
            <person name="He G."/>
            <person name="LaButti K."/>
            <person name="Lipzen A."/>
            <person name="Mondo S."/>
            <person name="Pangilinan J."/>
            <person name="Riley R."/>
            <person name="Salamov A."/>
            <person name="Simmons B.A."/>
            <person name="Magnuson J.K."/>
            <person name="Henrissat B."/>
            <person name="Mortensen U.H."/>
            <person name="Larsen T.O."/>
            <person name="De vries R.P."/>
            <person name="Grigoriev I.V."/>
            <person name="Machida M."/>
            <person name="Baker S.E."/>
            <person name="Andersen M.R."/>
        </authorList>
    </citation>
    <scope>NUCLEOTIDE SEQUENCE [LARGE SCALE GENOMIC DNA]</scope>
    <source>
        <strain evidence="2 3">CBS 117618</strain>
    </source>
</reference>
<proteinExistence type="predicted"/>
<dbReference type="VEuPathDB" id="FungiDB:BDV34DRAFT_131570"/>
<gene>
    <name evidence="2" type="ORF">BDV34DRAFT_131570</name>
</gene>
<accession>A0A5N6DEB5</accession>
<dbReference type="AlphaFoldDB" id="A0A5N6DEB5"/>
<keyword evidence="3" id="KW-1185">Reference proteome</keyword>